<sequence length="170" mass="19924">MEKEIAEYISSCLTCQKVMAEHQVPSSKLYPLETPEWKLPLNPSRKNSVWVIVDRFTKSTHFLPMNTTYSLEKFIEHYVAKIACLHGIPSSIVSDKDPRFFSRFWNHFQRSLGTRLQFNIAFQPQTDGQFERVIQVLEDMLRSCVIDFGINWESIFIWSSLNIIIIFMLA</sequence>
<dbReference type="PANTHER" id="PTHR37984">
    <property type="entry name" value="PROTEIN CBG26694"/>
    <property type="match status" value="1"/>
</dbReference>
<dbReference type="InterPro" id="IPR050951">
    <property type="entry name" value="Retrovirus_Pol_polyprotein"/>
</dbReference>
<proteinExistence type="predicted"/>
<reference evidence="3" key="1">
    <citation type="journal article" date="2019" name="Plant Biotechnol. J.">
        <title>Genome sequencing of the Australian wild diploid species Gossypium australe highlights disease resistance and delayed gland morphogenesis.</title>
        <authorList>
            <person name="Cai Y."/>
            <person name="Cai X."/>
            <person name="Wang Q."/>
            <person name="Wang P."/>
            <person name="Zhang Y."/>
            <person name="Cai C."/>
            <person name="Xu Y."/>
            <person name="Wang K."/>
            <person name="Zhou Z."/>
            <person name="Wang C."/>
            <person name="Geng S."/>
            <person name="Li B."/>
            <person name="Dong Q."/>
            <person name="Hou Y."/>
            <person name="Wang H."/>
            <person name="Ai P."/>
            <person name="Liu Z."/>
            <person name="Yi F."/>
            <person name="Sun M."/>
            <person name="An G."/>
            <person name="Cheng J."/>
            <person name="Zhang Y."/>
            <person name="Shi Q."/>
            <person name="Xie Y."/>
            <person name="Shi X."/>
            <person name="Chang Y."/>
            <person name="Huang F."/>
            <person name="Chen Y."/>
            <person name="Hong S."/>
            <person name="Mi L."/>
            <person name="Sun Q."/>
            <person name="Zhang L."/>
            <person name="Zhou B."/>
            <person name="Peng R."/>
            <person name="Zhang X."/>
            <person name="Liu F."/>
        </authorList>
    </citation>
    <scope>NUCLEOTIDE SEQUENCE [LARGE SCALE GENOMIC DNA]</scope>
    <source>
        <strain evidence="3">cv. PA1801</strain>
    </source>
</reference>
<dbReference type="OrthoDB" id="415724at2759"/>
<evidence type="ECO:0000259" key="1">
    <source>
        <dbReference type="PROSITE" id="PS50994"/>
    </source>
</evidence>
<evidence type="ECO:0000313" key="2">
    <source>
        <dbReference type="EMBL" id="KAA3462072.1"/>
    </source>
</evidence>
<dbReference type="PANTHER" id="PTHR37984:SF5">
    <property type="entry name" value="PROTEIN NYNRIN-LIKE"/>
    <property type="match status" value="1"/>
</dbReference>
<keyword evidence="3" id="KW-1185">Reference proteome</keyword>
<feature type="domain" description="Integrase catalytic" evidence="1">
    <location>
        <begin position="27"/>
        <end position="170"/>
    </location>
</feature>
<protein>
    <submittedName>
        <fullName evidence="2">DNA/RNA polymerases superfamily protein</fullName>
    </submittedName>
</protein>
<dbReference type="PROSITE" id="PS50994">
    <property type="entry name" value="INTEGRASE"/>
    <property type="match status" value="1"/>
</dbReference>
<dbReference type="InterPro" id="IPR001584">
    <property type="entry name" value="Integrase_cat-core"/>
</dbReference>
<dbReference type="GO" id="GO:0015074">
    <property type="term" value="P:DNA integration"/>
    <property type="evidence" value="ECO:0007669"/>
    <property type="project" value="InterPro"/>
</dbReference>
<evidence type="ECO:0000313" key="3">
    <source>
        <dbReference type="Proteomes" id="UP000325315"/>
    </source>
</evidence>
<comment type="caution">
    <text evidence="2">The sequence shown here is derived from an EMBL/GenBank/DDBJ whole genome shotgun (WGS) entry which is preliminary data.</text>
</comment>
<dbReference type="Gene3D" id="3.30.420.10">
    <property type="entry name" value="Ribonuclease H-like superfamily/Ribonuclease H"/>
    <property type="match status" value="1"/>
</dbReference>
<dbReference type="Proteomes" id="UP000325315">
    <property type="component" value="Unassembled WGS sequence"/>
</dbReference>
<dbReference type="SUPFAM" id="SSF53098">
    <property type="entry name" value="Ribonuclease H-like"/>
    <property type="match status" value="1"/>
</dbReference>
<name>A0A5B6UZ53_9ROSI</name>
<gene>
    <name evidence="2" type="ORF">EPI10_028595</name>
</gene>
<dbReference type="InterPro" id="IPR036397">
    <property type="entry name" value="RNaseH_sf"/>
</dbReference>
<organism evidence="2 3">
    <name type="scientific">Gossypium australe</name>
    <dbReference type="NCBI Taxonomy" id="47621"/>
    <lineage>
        <taxon>Eukaryota</taxon>
        <taxon>Viridiplantae</taxon>
        <taxon>Streptophyta</taxon>
        <taxon>Embryophyta</taxon>
        <taxon>Tracheophyta</taxon>
        <taxon>Spermatophyta</taxon>
        <taxon>Magnoliopsida</taxon>
        <taxon>eudicotyledons</taxon>
        <taxon>Gunneridae</taxon>
        <taxon>Pentapetalae</taxon>
        <taxon>rosids</taxon>
        <taxon>malvids</taxon>
        <taxon>Malvales</taxon>
        <taxon>Malvaceae</taxon>
        <taxon>Malvoideae</taxon>
        <taxon>Gossypium</taxon>
    </lineage>
</organism>
<dbReference type="GO" id="GO:0003676">
    <property type="term" value="F:nucleic acid binding"/>
    <property type="evidence" value="ECO:0007669"/>
    <property type="project" value="InterPro"/>
</dbReference>
<accession>A0A5B6UZ53</accession>
<dbReference type="AlphaFoldDB" id="A0A5B6UZ53"/>
<dbReference type="InterPro" id="IPR012337">
    <property type="entry name" value="RNaseH-like_sf"/>
</dbReference>
<dbReference type="EMBL" id="SMMG02000009">
    <property type="protein sequence ID" value="KAA3462072.1"/>
    <property type="molecule type" value="Genomic_DNA"/>
</dbReference>